<reference evidence="2 3" key="1">
    <citation type="journal article" date="2023" name="Plants (Basel)">
        <title>Bridging the Gap: Combining Genomics and Transcriptomics Approaches to Understand Stylosanthes scabra, an Orphan Legume from the Brazilian Caatinga.</title>
        <authorList>
            <person name="Ferreira-Neto J.R.C."/>
            <person name="da Silva M.D."/>
            <person name="Binneck E."/>
            <person name="de Melo N.F."/>
            <person name="da Silva R.H."/>
            <person name="de Melo A.L.T.M."/>
            <person name="Pandolfi V."/>
            <person name="Bustamante F.O."/>
            <person name="Brasileiro-Vidal A.C."/>
            <person name="Benko-Iseppon A.M."/>
        </authorList>
    </citation>
    <scope>NUCLEOTIDE SEQUENCE [LARGE SCALE GENOMIC DNA]</scope>
    <source>
        <tissue evidence="2">Leaves</tissue>
    </source>
</reference>
<keyword evidence="3" id="KW-1185">Reference proteome</keyword>
<name>A0ABU6YD96_9FABA</name>
<protein>
    <submittedName>
        <fullName evidence="2">Uncharacterized protein</fullName>
    </submittedName>
</protein>
<gene>
    <name evidence="2" type="ORF">PIB30_039891</name>
</gene>
<feature type="compositionally biased region" description="Polar residues" evidence="1">
    <location>
        <begin position="56"/>
        <end position="70"/>
    </location>
</feature>
<evidence type="ECO:0000256" key="1">
    <source>
        <dbReference type="SAM" id="MobiDB-lite"/>
    </source>
</evidence>
<organism evidence="2 3">
    <name type="scientific">Stylosanthes scabra</name>
    <dbReference type="NCBI Taxonomy" id="79078"/>
    <lineage>
        <taxon>Eukaryota</taxon>
        <taxon>Viridiplantae</taxon>
        <taxon>Streptophyta</taxon>
        <taxon>Embryophyta</taxon>
        <taxon>Tracheophyta</taxon>
        <taxon>Spermatophyta</taxon>
        <taxon>Magnoliopsida</taxon>
        <taxon>eudicotyledons</taxon>
        <taxon>Gunneridae</taxon>
        <taxon>Pentapetalae</taxon>
        <taxon>rosids</taxon>
        <taxon>fabids</taxon>
        <taxon>Fabales</taxon>
        <taxon>Fabaceae</taxon>
        <taxon>Papilionoideae</taxon>
        <taxon>50 kb inversion clade</taxon>
        <taxon>dalbergioids sensu lato</taxon>
        <taxon>Dalbergieae</taxon>
        <taxon>Pterocarpus clade</taxon>
        <taxon>Stylosanthes</taxon>
    </lineage>
</organism>
<comment type="caution">
    <text evidence="2">The sequence shown here is derived from an EMBL/GenBank/DDBJ whole genome shotgun (WGS) entry which is preliminary data.</text>
</comment>
<evidence type="ECO:0000313" key="2">
    <source>
        <dbReference type="EMBL" id="MED6207892.1"/>
    </source>
</evidence>
<dbReference type="Proteomes" id="UP001341840">
    <property type="component" value="Unassembled WGS sequence"/>
</dbReference>
<evidence type="ECO:0000313" key="3">
    <source>
        <dbReference type="Proteomes" id="UP001341840"/>
    </source>
</evidence>
<dbReference type="EMBL" id="JASCZI010241868">
    <property type="protein sequence ID" value="MED6207892.1"/>
    <property type="molecule type" value="Genomic_DNA"/>
</dbReference>
<feature type="region of interest" description="Disordered" evidence="1">
    <location>
        <begin position="56"/>
        <end position="79"/>
    </location>
</feature>
<accession>A0ABU6YD96</accession>
<proteinExistence type="predicted"/>
<sequence length="210" mass="22914">MSKITKSAGKKNFPTFTGSDFLSEFRIVKNLKLLVKKNNGVSFKLLKLKMMMNSGGNSCKRSGEQAQDSLGSWPGSEEKPEIRYRANPELGKLSATIPSSNTSLHEPASRFRLALRLPGRSWAESAAFGASRLNPGSAPVHSVESINGPTLMVQLVHLVDRSTGLDQSMPVNHRSMTVKAGQSWSTISFFLAPARHKKSNGYNGFCEFGP</sequence>